<proteinExistence type="predicted"/>
<keyword evidence="2" id="KW-1185">Reference proteome</keyword>
<name>A0A9X9XJB9_9PROT</name>
<evidence type="ECO:0000313" key="1">
    <source>
        <dbReference type="EMBL" id="MBR0683805.1"/>
    </source>
</evidence>
<dbReference type="SUPFAM" id="SSF53756">
    <property type="entry name" value="UDP-Glycosyltransferase/glycogen phosphorylase"/>
    <property type="match status" value="1"/>
</dbReference>
<dbReference type="RefSeq" id="WP_211849368.1">
    <property type="nucleotide sequence ID" value="NZ_JAAEDL010000042.1"/>
</dbReference>
<sequence>MTSEAPPSPGGAWGGLRVLMLSPVPTWPVTLGNRNRIVQVGRALQREGAHVALLHYPSDDEWRTSLPRPALGGMAAQWNEVFLCPVTRPLHTRPAEGEDHGVDEWWDPAIGQMLDWLLKVGRYDALLVNYTWLSKALEHAPAGVLRILDTHDRFSNRRELLAANGLAPEYFHTTQEQERLALDRADIVWAIKRQEEEFFRTLTDRPVRTLLHAEPLTEVPATPRGDGVLRLGIVGGRNNINATNIRNFLKVADAYLRRTLLPVEILVAGSVCSLLEGLRLPYLRLLGTVESMDELYAAVDVVLAPLTFSTGLKIKVGEALSRGKPLVSHAHAFEGYVPTHPFHECPDFEAMMRAIHRLVREPTEVAALAEASRRSVAAAEAEVLVTIRDAGARARELPPSVVVSLRFDQARLGLLAFDHVLDVSRYLGFRAPVVFHLSGEPAAADTAALKLLVSRGRMVVDPAAAPRLGSAAGVLFDDTAPRLSTLGALLAAPHLVTWFASLPDTPLGGTIGARLGVCHLGALALDGDPPDPQCLAALARSFPRFLLLEESPSREAAAVIRVAKAERASVPLLWRGEESRLLAALRGSPEGPVALLTAEPAARELAPVLACLTGMLGRDVRLFTPTGAPPEQPLPTTGPLAVRADALSFAPLAAFFDPASWARHRPAFVVEHGRPRRALPARELALRADIPHLRFADPAAPAAISTAPAMSYRASGFVSAALILSALHRRAGEPTPGLGAAEEYGRDAGWARLWWELGRLLAA</sequence>
<comment type="caution">
    <text evidence="1">The sequence shown here is derived from an EMBL/GenBank/DDBJ whole genome shotgun (WGS) entry which is preliminary data.</text>
</comment>
<reference evidence="1" key="1">
    <citation type="submission" date="2020-01" db="EMBL/GenBank/DDBJ databases">
        <authorList>
            <person name="Rat A."/>
        </authorList>
    </citation>
    <scope>NUCLEOTIDE SEQUENCE</scope>
    <source>
        <strain evidence="1">LMG 31228</strain>
    </source>
</reference>
<reference evidence="1" key="2">
    <citation type="journal article" date="2021" name="Syst. Appl. Microbiol.">
        <title>Roseomonas hellenica sp. nov., isolated from roots of wild-growing Alkanna tinctoria.</title>
        <authorList>
            <person name="Rat A."/>
            <person name="Naranjo H.D."/>
            <person name="Lebbe L."/>
            <person name="Cnockaert M."/>
            <person name="Krigas N."/>
            <person name="Grigoriadou K."/>
            <person name="Maloupa E."/>
            <person name="Willems A."/>
        </authorList>
    </citation>
    <scope>NUCLEOTIDE SEQUENCE</scope>
    <source>
        <strain evidence="1">LMG 31228</strain>
    </source>
</reference>
<protein>
    <submittedName>
        <fullName evidence="1">Glycosyltransferase</fullName>
    </submittedName>
</protein>
<evidence type="ECO:0000313" key="2">
    <source>
        <dbReference type="Proteomes" id="UP001138709"/>
    </source>
</evidence>
<organism evidence="1 2">
    <name type="scientific">Neoroseomonas eburnea</name>
    <dbReference type="NCBI Taxonomy" id="1346889"/>
    <lineage>
        <taxon>Bacteria</taxon>
        <taxon>Pseudomonadati</taxon>
        <taxon>Pseudomonadota</taxon>
        <taxon>Alphaproteobacteria</taxon>
        <taxon>Acetobacterales</taxon>
        <taxon>Acetobacteraceae</taxon>
        <taxon>Neoroseomonas</taxon>
    </lineage>
</organism>
<dbReference type="EMBL" id="JAAEDL010000042">
    <property type="protein sequence ID" value="MBR0683805.1"/>
    <property type="molecule type" value="Genomic_DNA"/>
</dbReference>
<dbReference type="Pfam" id="PF13692">
    <property type="entry name" value="Glyco_trans_1_4"/>
    <property type="match status" value="1"/>
</dbReference>
<dbReference type="Proteomes" id="UP001138709">
    <property type="component" value="Unassembled WGS sequence"/>
</dbReference>
<dbReference type="AlphaFoldDB" id="A0A9X9XJB9"/>
<accession>A0A9X9XJB9</accession>
<gene>
    <name evidence="1" type="ORF">GXW74_25230</name>
</gene>
<dbReference type="Gene3D" id="3.40.50.2000">
    <property type="entry name" value="Glycogen Phosphorylase B"/>
    <property type="match status" value="1"/>
</dbReference>